<evidence type="ECO:0000313" key="2">
    <source>
        <dbReference type="Proteomes" id="UP000053732"/>
    </source>
</evidence>
<dbReference type="SUPFAM" id="SSF52540">
    <property type="entry name" value="P-loop containing nucleoside triphosphate hydrolases"/>
    <property type="match status" value="1"/>
</dbReference>
<dbReference type="Proteomes" id="UP000053732">
    <property type="component" value="Unassembled WGS sequence"/>
</dbReference>
<dbReference type="AlphaFoldDB" id="A0A0G4PTL1"/>
<dbReference type="Gene3D" id="3.40.50.300">
    <property type="entry name" value="P-loop containing nucleotide triphosphate hydrolases"/>
    <property type="match status" value="1"/>
</dbReference>
<protein>
    <submittedName>
        <fullName evidence="1">Str. FM013</fullName>
    </submittedName>
</protein>
<organism evidence="1 2">
    <name type="scientific">Penicillium camemberti (strain FM 013)</name>
    <dbReference type="NCBI Taxonomy" id="1429867"/>
    <lineage>
        <taxon>Eukaryota</taxon>
        <taxon>Fungi</taxon>
        <taxon>Dikarya</taxon>
        <taxon>Ascomycota</taxon>
        <taxon>Pezizomycotina</taxon>
        <taxon>Eurotiomycetes</taxon>
        <taxon>Eurotiomycetidae</taxon>
        <taxon>Eurotiales</taxon>
        <taxon>Aspergillaceae</taxon>
        <taxon>Penicillium</taxon>
    </lineage>
</organism>
<reference evidence="1 2" key="1">
    <citation type="journal article" date="2014" name="Nat. Commun.">
        <title>Multiple recent horizontal transfers of a large genomic region in cheese making fungi.</title>
        <authorList>
            <person name="Cheeseman K."/>
            <person name="Ropars J."/>
            <person name="Renault P."/>
            <person name="Dupont J."/>
            <person name="Gouzy J."/>
            <person name="Branca A."/>
            <person name="Abraham A.L."/>
            <person name="Ceppi M."/>
            <person name="Conseiller E."/>
            <person name="Debuchy R."/>
            <person name="Malagnac F."/>
            <person name="Goarin A."/>
            <person name="Silar P."/>
            <person name="Lacoste S."/>
            <person name="Sallet E."/>
            <person name="Bensimon A."/>
            <person name="Giraud T."/>
            <person name="Brygoo Y."/>
        </authorList>
    </citation>
    <scope>NUCLEOTIDE SEQUENCE [LARGE SCALE GENOMIC DNA]</scope>
    <source>
        <strain evidence="2">FM 013</strain>
    </source>
</reference>
<evidence type="ECO:0000313" key="1">
    <source>
        <dbReference type="EMBL" id="CRL29696.1"/>
    </source>
</evidence>
<dbReference type="InterPro" id="IPR027417">
    <property type="entry name" value="P-loop_NTPase"/>
</dbReference>
<proteinExistence type="predicted"/>
<dbReference type="STRING" id="1429867.A0A0G4PTL1"/>
<dbReference type="EMBL" id="HG793172">
    <property type="protein sequence ID" value="CRL29696.1"/>
    <property type="molecule type" value="Genomic_DNA"/>
</dbReference>
<gene>
    <name evidence="1" type="ORF">PCAMFM013_S039g000005</name>
</gene>
<keyword evidence="2" id="KW-1185">Reference proteome</keyword>
<sequence length="311" mass="35698">MDPLSTTVAIITLTTVLSYIVNFVDEYRQLIATEELRHLITKVASLRAIIYWATVSIENSSRHASHSFEADFQYKAFWEDLQRIIVAFEHTTKLFNNRVHRICGKTGPKLSMNYDGLLKLRRMRSSKGLFQVLQDRLSFHESCIKLLIDNMTTYTQPALLRSVDSSIPITRPKALTPQLVSGFYQGKDDYLDELLQRLKPFSMEESVQHRQIIWVHGQEGAGKTHLCSKFADEHKSSYWGVFWVDANKKCFESLNPTASRIDRVDQLSDVKEPWLLIVDNAEDLTHAEGYFPSGDKGHILVTARSPPPYDF</sequence>
<name>A0A0G4PTL1_PENC3</name>
<accession>A0A0G4PTL1</accession>